<dbReference type="EMBL" id="CP022163">
    <property type="protein sequence ID" value="ATB26804.1"/>
    <property type="molecule type" value="Genomic_DNA"/>
</dbReference>
<dbReference type="SUPFAM" id="SSF47203">
    <property type="entry name" value="Acyl-CoA dehydrogenase C-terminal domain-like"/>
    <property type="match status" value="1"/>
</dbReference>
<feature type="domain" description="Acyl-CoA dehydrogenase/oxidase C-terminal" evidence="7">
    <location>
        <begin position="231"/>
        <end position="377"/>
    </location>
</feature>
<dbReference type="InterPro" id="IPR006091">
    <property type="entry name" value="Acyl-CoA_Oxase/DH_mid-dom"/>
</dbReference>
<dbReference type="InterPro" id="IPR013786">
    <property type="entry name" value="AcylCoA_DH/ox_N"/>
</dbReference>
<evidence type="ECO:0000256" key="3">
    <source>
        <dbReference type="ARBA" id="ARBA00022630"/>
    </source>
</evidence>
<name>A0A286NUW1_9BACT</name>
<evidence type="ECO:0000256" key="4">
    <source>
        <dbReference type="ARBA" id="ARBA00022827"/>
    </source>
</evidence>
<organism evidence="10 11">
    <name type="scientific">Melittangium boletus DSM 14713</name>
    <dbReference type="NCBI Taxonomy" id="1294270"/>
    <lineage>
        <taxon>Bacteria</taxon>
        <taxon>Pseudomonadati</taxon>
        <taxon>Myxococcota</taxon>
        <taxon>Myxococcia</taxon>
        <taxon>Myxococcales</taxon>
        <taxon>Cystobacterineae</taxon>
        <taxon>Archangiaceae</taxon>
        <taxon>Melittangium</taxon>
    </lineage>
</organism>
<evidence type="ECO:0000259" key="7">
    <source>
        <dbReference type="Pfam" id="PF00441"/>
    </source>
</evidence>
<dbReference type="GO" id="GO:0003995">
    <property type="term" value="F:acyl-CoA dehydrogenase activity"/>
    <property type="evidence" value="ECO:0007669"/>
    <property type="project" value="InterPro"/>
</dbReference>
<dbReference type="InterPro" id="IPR006089">
    <property type="entry name" value="Acyl-CoA_DH_CS"/>
</dbReference>
<dbReference type="SUPFAM" id="SSF56645">
    <property type="entry name" value="Acyl-CoA dehydrogenase NM domain-like"/>
    <property type="match status" value="1"/>
</dbReference>
<dbReference type="InterPro" id="IPR046373">
    <property type="entry name" value="Acyl-CoA_Oxase/DH_mid-dom_sf"/>
</dbReference>
<dbReference type="InterPro" id="IPR036250">
    <property type="entry name" value="AcylCo_DH-like_C"/>
</dbReference>
<evidence type="ECO:0000259" key="9">
    <source>
        <dbReference type="Pfam" id="PF02771"/>
    </source>
</evidence>
<comment type="similarity">
    <text evidence="2 6">Belongs to the acyl-CoA dehydrogenase family.</text>
</comment>
<dbReference type="KEGG" id="mbd:MEBOL_000238"/>
<feature type="domain" description="Acyl-CoA dehydrogenase/oxidase N-terminal" evidence="9">
    <location>
        <begin position="8"/>
        <end position="121"/>
    </location>
</feature>
<evidence type="ECO:0000256" key="5">
    <source>
        <dbReference type="ARBA" id="ARBA00023002"/>
    </source>
</evidence>
<dbReference type="Pfam" id="PF00441">
    <property type="entry name" value="Acyl-CoA_dh_1"/>
    <property type="match status" value="1"/>
</dbReference>
<dbReference type="PROSITE" id="PS00073">
    <property type="entry name" value="ACYL_COA_DH_2"/>
    <property type="match status" value="1"/>
</dbReference>
<dbReference type="FunFam" id="1.20.140.10:FF:000001">
    <property type="entry name" value="Acyl-CoA dehydrogenase"/>
    <property type="match status" value="1"/>
</dbReference>
<evidence type="ECO:0000259" key="8">
    <source>
        <dbReference type="Pfam" id="PF02770"/>
    </source>
</evidence>
<keyword evidence="11" id="KW-1185">Reference proteome</keyword>
<dbReference type="Gene3D" id="1.10.540.10">
    <property type="entry name" value="Acyl-CoA dehydrogenase/oxidase, N-terminal domain"/>
    <property type="match status" value="1"/>
</dbReference>
<evidence type="ECO:0000256" key="2">
    <source>
        <dbReference type="ARBA" id="ARBA00009347"/>
    </source>
</evidence>
<evidence type="ECO:0000313" key="11">
    <source>
        <dbReference type="Proteomes" id="UP000217289"/>
    </source>
</evidence>
<keyword evidence="5 6" id="KW-0560">Oxidoreductase</keyword>
<dbReference type="Gene3D" id="1.20.140.10">
    <property type="entry name" value="Butyryl-CoA Dehydrogenase, subunit A, domain 3"/>
    <property type="match status" value="1"/>
</dbReference>
<dbReference type="Proteomes" id="UP000217289">
    <property type="component" value="Chromosome"/>
</dbReference>
<comment type="cofactor">
    <cofactor evidence="1 6">
        <name>FAD</name>
        <dbReference type="ChEBI" id="CHEBI:57692"/>
    </cofactor>
</comment>
<accession>A0A286NUW1</accession>
<evidence type="ECO:0000256" key="1">
    <source>
        <dbReference type="ARBA" id="ARBA00001974"/>
    </source>
</evidence>
<dbReference type="AlphaFoldDB" id="A0A286NUW1"/>
<dbReference type="Pfam" id="PF02771">
    <property type="entry name" value="Acyl-CoA_dh_N"/>
    <property type="match status" value="1"/>
</dbReference>
<dbReference type="GO" id="GO:0050660">
    <property type="term" value="F:flavin adenine dinucleotide binding"/>
    <property type="evidence" value="ECO:0007669"/>
    <property type="project" value="InterPro"/>
</dbReference>
<reference evidence="10 11" key="1">
    <citation type="submission" date="2017-06" db="EMBL/GenBank/DDBJ databases">
        <authorList>
            <person name="Kim H.J."/>
            <person name="Triplett B.A."/>
        </authorList>
    </citation>
    <scope>NUCLEOTIDE SEQUENCE [LARGE SCALE GENOMIC DNA]</scope>
    <source>
        <strain evidence="10 11">DSM 14713</strain>
    </source>
</reference>
<dbReference type="Pfam" id="PF02770">
    <property type="entry name" value="Acyl-CoA_dh_M"/>
    <property type="match status" value="1"/>
</dbReference>
<dbReference type="Gene3D" id="2.40.110.10">
    <property type="entry name" value="Butyryl-CoA Dehydrogenase, subunit A, domain 2"/>
    <property type="match status" value="1"/>
</dbReference>
<dbReference type="FunFam" id="2.40.110.10:FF:000002">
    <property type="entry name" value="Acyl-CoA dehydrogenase fadE12"/>
    <property type="match status" value="1"/>
</dbReference>
<evidence type="ECO:0000256" key="6">
    <source>
        <dbReference type="RuleBase" id="RU362125"/>
    </source>
</evidence>
<protein>
    <submittedName>
        <fullName evidence="10">Acyl-CoA dehydrogenase</fullName>
    </submittedName>
</protein>
<sequence length="381" mass="42242">MSLSNPFTEEHEAFRKTVRAFVEKEMTPHALEWDRAGIFPRELFRKCGELGFLGINHSPEYGGSGLDYWYVTAFTEELSRSRNAGVNMALLVQSQMATPIINEIGTDEQKREFLAPALAGEKIAALGVSEPGQGSDVANMQTTARVDGDDYVINGSKMWITNGTRADFITLGVRTGGPGHGGISLVTFPTDVKGFGVSKKLDKVGNLSSDTAILYFEDCRIPKRYVLGQENQGFYHIMTNFQGERLVSAICAVSAMERMIEDAIEYGRERKAFGKPLLGFQVWRHKLVEHMASIEAAKRLTYHAVAIFDAKQNAVREISMAKLFSTDLAQKVAYDVQQFFGGMGYIEETHIARAWRDLRLLTIGGGTSEVMKEILTKTSGL</sequence>
<dbReference type="PANTHER" id="PTHR43884:SF12">
    <property type="entry name" value="ISOVALERYL-COA DEHYDROGENASE, MITOCHONDRIAL-RELATED"/>
    <property type="match status" value="1"/>
</dbReference>
<keyword evidence="3 6" id="KW-0285">Flavoprotein</keyword>
<evidence type="ECO:0000313" key="10">
    <source>
        <dbReference type="EMBL" id="ATB26804.1"/>
    </source>
</evidence>
<dbReference type="InterPro" id="IPR037069">
    <property type="entry name" value="AcylCoA_DH/ox_N_sf"/>
</dbReference>
<gene>
    <name evidence="10" type="ORF">MEBOL_000238</name>
</gene>
<dbReference type="InterPro" id="IPR009100">
    <property type="entry name" value="AcylCoA_DH/oxidase_NM_dom_sf"/>
</dbReference>
<keyword evidence="4 6" id="KW-0274">FAD</keyword>
<feature type="domain" description="Acyl-CoA oxidase/dehydrogenase middle" evidence="8">
    <location>
        <begin position="125"/>
        <end position="219"/>
    </location>
</feature>
<proteinExistence type="inferred from homology"/>
<dbReference type="InterPro" id="IPR009075">
    <property type="entry name" value="AcylCo_DH/oxidase_C"/>
</dbReference>
<dbReference type="PANTHER" id="PTHR43884">
    <property type="entry name" value="ACYL-COA DEHYDROGENASE"/>
    <property type="match status" value="1"/>
</dbReference>
<dbReference type="FunFam" id="1.10.540.10:FF:000002">
    <property type="entry name" value="Acyl-CoA dehydrogenase FadE19"/>
    <property type="match status" value="1"/>
</dbReference>